<dbReference type="EMBL" id="JAYKXP010000091">
    <property type="protein sequence ID" value="KAK7028051.1"/>
    <property type="molecule type" value="Genomic_DNA"/>
</dbReference>
<feature type="compositionally biased region" description="Low complexity" evidence="1">
    <location>
        <begin position="132"/>
        <end position="146"/>
    </location>
</feature>
<evidence type="ECO:0000313" key="3">
    <source>
        <dbReference type="Proteomes" id="UP001383192"/>
    </source>
</evidence>
<sequence length="228" mass="24931">MALSLDSSTPIDTPSATVDLQQHGPYSDYQERIAKGDNTQLSVEPATERLTGQEEPQEQIDPSTAGADARLADLSSPLIATPTQTENLNTTIVNDDSQERAVDAVEPLEARAETRYQTDRPAHEIDAVLHRPSSAPASRPAGSPVAIEDDSEQRTTKLNQDFDELGAEVESRRVLTEKRRRIYQIADTIIEALNNLSEVHDIARAASIAMSGIYRVGYVIFGRSSMSN</sequence>
<feature type="region of interest" description="Disordered" evidence="1">
    <location>
        <begin position="128"/>
        <end position="153"/>
    </location>
</feature>
<comment type="caution">
    <text evidence="2">The sequence shown here is derived from an EMBL/GenBank/DDBJ whole genome shotgun (WGS) entry which is preliminary data.</text>
</comment>
<protein>
    <submittedName>
        <fullName evidence="2">Uncharacterized protein</fullName>
    </submittedName>
</protein>
<feature type="compositionally biased region" description="Polar residues" evidence="1">
    <location>
        <begin position="1"/>
        <end position="20"/>
    </location>
</feature>
<evidence type="ECO:0000313" key="2">
    <source>
        <dbReference type="EMBL" id="KAK7028051.1"/>
    </source>
</evidence>
<reference evidence="2 3" key="1">
    <citation type="submission" date="2024-01" db="EMBL/GenBank/DDBJ databases">
        <title>A draft genome for a cacao thread blight-causing isolate of Paramarasmius palmivorus.</title>
        <authorList>
            <person name="Baruah I.K."/>
            <person name="Bukari Y."/>
            <person name="Amoako-Attah I."/>
            <person name="Meinhardt L.W."/>
            <person name="Bailey B.A."/>
            <person name="Cohen S.P."/>
        </authorList>
    </citation>
    <scope>NUCLEOTIDE SEQUENCE [LARGE SCALE GENOMIC DNA]</scope>
    <source>
        <strain evidence="2 3">GH-12</strain>
    </source>
</reference>
<gene>
    <name evidence="2" type="ORF">VNI00_015002</name>
</gene>
<dbReference type="AlphaFoldDB" id="A0AAW0BN90"/>
<feature type="region of interest" description="Disordered" evidence="1">
    <location>
        <begin position="1"/>
        <end position="73"/>
    </location>
</feature>
<accession>A0AAW0BN90</accession>
<proteinExistence type="predicted"/>
<organism evidence="2 3">
    <name type="scientific">Paramarasmius palmivorus</name>
    <dbReference type="NCBI Taxonomy" id="297713"/>
    <lineage>
        <taxon>Eukaryota</taxon>
        <taxon>Fungi</taxon>
        <taxon>Dikarya</taxon>
        <taxon>Basidiomycota</taxon>
        <taxon>Agaricomycotina</taxon>
        <taxon>Agaricomycetes</taxon>
        <taxon>Agaricomycetidae</taxon>
        <taxon>Agaricales</taxon>
        <taxon>Marasmiineae</taxon>
        <taxon>Marasmiaceae</taxon>
        <taxon>Paramarasmius</taxon>
    </lineage>
</organism>
<evidence type="ECO:0000256" key="1">
    <source>
        <dbReference type="SAM" id="MobiDB-lite"/>
    </source>
</evidence>
<keyword evidence="3" id="KW-1185">Reference proteome</keyword>
<dbReference type="Proteomes" id="UP001383192">
    <property type="component" value="Unassembled WGS sequence"/>
</dbReference>
<name>A0AAW0BN90_9AGAR</name>